<dbReference type="Proteomes" id="UP000612712">
    <property type="component" value="Unassembled WGS sequence"/>
</dbReference>
<organism evidence="2 3">
    <name type="scientific">Corynebacterium bovis DSM 20582 = CIP 54.80</name>
    <dbReference type="NCBI Taxonomy" id="927655"/>
    <lineage>
        <taxon>Bacteria</taxon>
        <taxon>Bacillati</taxon>
        <taxon>Actinomycetota</taxon>
        <taxon>Actinomycetes</taxon>
        <taxon>Mycobacteriales</taxon>
        <taxon>Corynebacteriaceae</taxon>
        <taxon>Corynebacterium</taxon>
    </lineage>
</organism>
<feature type="region of interest" description="Disordered" evidence="1">
    <location>
        <begin position="43"/>
        <end position="82"/>
    </location>
</feature>
<evidence type="ECO:0000313" key="2">
    <source>
        <dbReference type="EMBL" id="MBB3115973.1"/>
    </source>
</evidence>
<evidence type="ECO:0000313" key="3">
    <source>
        <dbReference type="Proteomes" id="UP000612712"/>
    </source>
</evidence>
<accession>A0A8H9Y9T3</accession>
<dbReference type="EMBL" id="JACHWT010000004">
    <property type="protein sequence ID" value="MBB3115973.1"/>
    <property type="molecule type" value="Genomic_DNA"/>
</dbReference>
<reference evidence="2" key="1">
    <citation type="submission" date="2020-08" db="EMBL/GenBank/DDBJ databases">
        <title>Sequencing the genomes of 1000 actinobacteria strains.</title>
        <authorList>
            <person name="Klenk H.-P."/>
        </authorList>
    </citation>
    <scope>NUCLEOTIDE SEQUENCE</scope>
    <source>
        <strain evidence="2">DSM 20582</strain>
    </source>
</reference>
<name>A0A8H9Y9T3_9CORY</name>
<protein>
    <submittedName>
        <fullName evidence="2">Uncharacterized protein</fullName>
    </submittedName>
</protein>
<proteinExistence type="predicted"/>
<sequence length="82" mass="8667">MSRVGGGVRWVVGEGVRWVVGEGVRWVVGEGVRWVVGAGVRRLGGADAREPPDPWRRGGAGTPPEWYQSDTTPGWGNAGTGP</sequence>
<evidence type="ECO:0000256" key="1">
    <source>
        <dbReference type="SAM" id="MobiDB-lite"/>
    </source>
</evidence>
<dbReference type="AlphaFoldDB" id="A0A8H9Y9T3"/>
<feature type="compositionally biased region" description="Basic and acidic residues" evidence="1">
    <location>
        <begin position="47"/>
        <end position="56"/>
    </location>
</feature>
<comment type="caution">
    <text evidence="2">The sequence shown here is derived from an EMBL/GenBank/DDBJ whole genome shotgun (WGS) entry which is preliminary data.</text>
</comment>
<gene>
    <name evidence="2" type="ORF">FHU32_001192</name>
</gene>